<dbReference type="OrthoDB" id="10051290at2759"/>
<comment type="pathway">
    <text evidence="1 9">Amino-acid degradation; L-histidine degradation into L-glutamate; N-formimidoyl-L-glutamate from L-histidine: step 1/3.</text>
</comment>
<dbReference type="Pfam" id="PF00221">
    <property type="entry name" value="Lyase_aromatic"/>
    <property type="match status" value="1"/>
</dbReference>
<dbReference type="GO" id="GO:0004397">
    <property type="term" value="F:histidine ammonia-lyase activity"/>
    <property type="evidence" value="ECO:0007669"/>
    <property type="project" value="UniProtKB-EC"/>
</dbReference>
<evidence type="ECO:0000256" key="10">
    <source>
        <dbReference type="SAM" id="MobiDB-lite"/>
    </source>
</evidence>
<dbReference type="Gene3D" id="1.10.275.10">
    <property type="entry name" value="Fumarase/aspartase (N-terminal domain)"/>
    <property type="match status" value="1"/>
</dbReference>
<dbReference type="SUPFAM" id="SSF48557">
    <property type="entry name" value="L-aspartase-like"/>
    <property type="match status" value="1"/>
</dbReference>
<name>A0A8S9Z014_9TREM</name>
<dbReference type="FunFam" id="1.20.200.10:FF:000003">
    <property type="entry name" value="Histidine ammonia-lyase"/>
    <property type="match status" value="1"/>
</dbReference>
<reference evidence="11" key="1">
    <citation type="submission" date="2019-07" db="EMBL/GenBank/DDBJ databases">
        <title>Annotation for the trematode Paragonimus miyazaki's.</title>
        <authorList>
            <person name="Choi Y.-J."/>
        </authorList>
    </citation>
    <scope>NUCLEOTIDE SEQUENCE</scope>
    <source>
        <strain evidence="11">Japan</strain>
    </source>
</reference>
<dbReference type="InterPro" id="IPR024083">
    <property type="entry name" value="Fumarase/histidase_N"/>
</dbReference>
<dbReference type="EMBL" id="JTDE01000629">
    <property type="protein sequence ID" value="KAF7260735.1"/>
    <property type="molecule type" value="Genomic_DNA"/>
</dbReference>
<dbReference type="Proteomes" id="UP000822476">
    <property type="component" value="Unassembled WGS sequence"/>
</dbReference>
<evidence type="ECO:0000313" key="11">
    <source>
        <dbReference type="EMBL" id="KAF7260735.1"/>
    </source>
</evidence>
<dbReference type="InterPro" id="IPR001106">
    <property type="entry name" value="Aromatic_Lyase"/>
</dbReference>
<evidence type="ECO:0000256" key="8">
    <source>
        <dbReference type="RuleBase" id="RU003954"/>
    </source>
</evidence>
<dbReference type="InterPro" id="IPR022313">
    <property type="entry name" value="Phe/His_NH3-lyase_AS"/>
</dbReference>
<comment type="similarity">
    <text evidence="2 8">Belongs to the PAL/histidase family.</text>
</comment>
<evidence type="ECO:0000256" key="7">
    <source>
        <dbReference type="ARBA" id="ARBA00049269"/>
    </source>
</evidence>
<evidence type="ECO:0000256" key="4">
    <source>
        <dbReference type="ARBA" id="ARBA00017271"/>
    </source>
</evidence>
<comment type="caution">
    <text evidence="11">The sequence shown here is derived from an EMBL/GenBank/DDBJ whole genome shotgun (WGS) entry which is preliminary data.</text>
</comment>
<evidence type="ECO:0000256" key="6">
    <source>
        <dbReference type="ARBA" id="ARBA00023239"/>
    </source>
</evidence>
<proteinExistence type="inferred from homology"/>
<evidence type="ECO:0000256" key="5">
    <source>
        <dbReference type="ARBA" id="ARBA00022808"/>
    </source>
</evidence>
<evidence type="ECO:0000313" key="12">
    <source>
        <dbReference type="Proteomes" id="UP000822476"/>
    </source>
</evidence>
<keyword evidence="12" id="KW-1185">Reference proteome</keyword>
<dbReference type="PANTHER" id="PTHR10362">
    <property type="entry name" value="HISTIDINE AMMONIA-LYASE"/>
    <property type="match status" value="1"/>
</dbReference>
<dbReference type="EC" id="4.3.1.3" evidence="3 9"/>
<evidence type="ECO:0000256" key="2">
    <source>
        <dbReference type="ARBA" id="ARBA00007238"/>
    </source>
</evidence>
<dbReference type="GO" id="GO:0005737">
    <property type="term" value="C:cytoplasm"/>
    <property type="evidence" value="ECO:0007669"/>
    <property type="project" value="InterPro"/>
</dbReference>
<evidence type="ECO:0000256" key="1">
    <source>
        <dbReference type="ARBA" id="ARBA00005113"/>
    </source>
</evidence>
<dbReference type="NCBIfam" id="NF006871">
    <property type="entry name" value="PRK09367.1"/>
    <property type="match status" value="1"/>
</dbReference>
<dbReference type="GO" id="GO:0006548">
    <property type="term" value="P:L-histidine catabolic process"/>
    <property type="evidence" value="ECO:0007669"/>
    <property type="project" value="InterPro"/>
</dbReference>
<dbReference type="NCBIfam" id="TIGR01225">
    <property type="entry name" value="hutH"/>
    <property type="match status" value="1"/>
</dbReference>
<dbReference type="CDD" id="cd00332">
    <property type="entry name" value="PAL-HAL"/>
    <property type="match status" value="1"/>
</dbReference>
<organism evidence="11 12">
    <name type="scientific">Paragonimus skrjabini miyazakii</name>
    <dbReference type="NCBI Taxonomy" id="59628"/>
    <lineage>
        <taxon>Eukaryota</taxon>
        <taxon>Metazoa</taxon>
        <taxon>Spiralia</taxon>
        <taxon>Lophotrochozoa</taxon>
        <taxon>Platyhelminthes</taxon>
        <taxon>Trematoda</taxon>
        <taxon>Digenea</taxon>
        <taxon>Plagiorchiida</taxon>
        <taxon>Troglotremata</taxon>
        <taxon>Troglotrematidae</taxon>
        <taxon>Paragonimus</taxon>
    </lineage>
</organism>
<keyword evidence="5 9" id="KW-0369">Histidine metabolism</keyword>
<dbReference type="PROSITE" id="PS00488">
    <property type="entry name" value="PAL_HISTIDASE"/>
    <property type="match status" value="1"/>
</dbReference>
<protein>
    <recommendedName>
        <fullName evidence="4 9">Histidine ammonia-lyase</fullName>
        <ecNumber evidence="3 9">4.3.1.3</ecNumber>
    </recommendedName>
</protein>
<sequence>MHINVKVLSDYLVVRVDENKTIQWLADEAITKYKNGFSGLAGDLSKDAEQIDKYGKKEETLPLGRVTAVRRRRDYAMLCSTDIIGEVLRNEEYVIIEFETHKNLLWMNQGLLYADIESGFNLYLDEAAYLELDGDSLTPEDLVALGKGQYRIRLSKRATKRVSDARKVIDNIVSTNKGDSYFHQTEFNSICVTVTYGVNTGFGMFASTVIDNLRLRDLQISLIRSHAAGVGNPISLQATKMLFALRINVLAKGYSGISLETLQRMINIYNATCLPWVPERGTVGASGDLAPLSHLALGLIGEGRMWSPTTGWTTAKNALAANGLDALDLKPKEGLCLINGTQLITSIGAHACVKAELLARQADVIAALSVEVCRGTSVAFDPDVGRVRPHKGQVDVANRLRMLLNNELYQSELAESHRYCGKVQDAYTLRCCPQVHGIVWDTIDFVRKVLTTEMNSATDNPLVFSERDEVISAGNFHGEYPAKVLDYLGIAVNELANISERRIDRMINPAYSQLPAFLTKRGGLNSGFMIAHVTAASLVSENKVLCHPASVDTLPTSAGQEDHVSMGGFAARKCLQIVNNVENVLAIELLVAAQALDFLRPLKTTAPLEAVYHLVRSVSQKWEDDRFMAPEIEAVTTLLRDGKVWDTVRPYLDTYESTVPCSVRQGKEDCCGCRSTQENGSGSGDSHQLLQSRKRHKLGQSNNTMAHTLEEIEN</sequence>
<evidence type="ECO:0000256" key="9">
    <source>
        <dbReference type="RuleBase" id="RU004479"/>
    </source>
</evidence>
<evidence type="ECO:0000256" key="3">
    <source>
        <dbReference type="ARBA" id="ARBA00012994"/>
    </source>
</evidence>
<feature type="region of interest" description="Disordered" evidence="10">
    <location>
        <begin position="676"/>
        <end position="703"/>
    </location>
</feature>
<accession>A0A8S9Z014</accession>
<gene>
    <name evidence="11" type="ORF">EG68_01449</name>
</gene>
<keyword evidence="6 8" id="KW-0456">Lyase</keyword>
<dbReference type="InterPro" id="IPR005921">
    <property type="entry name" value="HutH"/>
</dbReference>
<feature type="compositionally biased region" description="Polar residues" evidence="10">
    <location>
        <begin position="676"/>
        <end position="691"/>
    </location>
</feature>
<dbReference type="InterPro" id="IPR008948">
    <property type="entry name" value="L-Aspartase-like"/>
</dbReference>
<dbReference type="AlphaFoldDB" id="A0A8S9Z014"/>
<dbReference type="Gene3D" id="1.20.200.10">
    <property type="entry name" value="Fumarase/aspartase (Central domain)"/>
    <property type="match status" value="1"/>
</dbReference>
<comment type="catalytic activity">
    <reaction evidence="7 9">
        <text>L-histidine = trans-urocanate + NH4(+)</text>
        <dbReference type="Rhea" id="RHEA:21232"/>
        <dbReference type="ChEBI" id="CHEBI:17771"/>
        <dbReference type="ChEBI" id="CHEBI:28938"/>
        <dbReference type="ChEBI" id="CHEBI:57595"/>
        <dbReference type="EC" id="4.3.1.3"/>
    </reaction>
</comment>